<dbReference type="KEGG" id="lfp:Y981_00140"/>
<reference evidence="3" key="1">
    <citation type="submission" date="2014-02" db="EMBL/GenBank/DDBJ databases">
        <title>Complete genome sequence and comparative genomic analysis of the nitrogen-fixing bacterium Leptospirillum ferriphilum YSK.</title>
        <authorList>
            <person name="Guo X."/>
            <person name="Yin H."/>
            <person name="Liang Y."/>
            <person name="Hu Q."/>
            <person name="Ma L."/>
            <person name="Xiao Y."/>
            <person name="Zhang X."/>
            <person name="Qiu G."/>
            <person name="Liu X."/>
        </authorList>
    </citation>
    <scope>NUCLEOTIDE SEQUENCE [LARGE SCALE GENOMIC DNA]</scope>
    <source>
        <strain evidence="3">YSK</strain>
    </source>
</reference>
<gene>
    <name evidence="2" type="ORF">Y981_00140</name>
</gene>
<feature type="transmembrane region" description="Helical" evidence="1">
    <location>
        <begin position="111"/>
        <end position="130"/>
    </location>
</feature>
<keyword evidence="1" id="KW-1133">Transmembrane helix</keyword>
<dbReference type="AlphaFoldDB" id="A0A059XWZ6"/>
<reference evidence="2 3" key="2">
    <citation type="journal article" date="2015" name="Biomed. Res. Int.">
        <title>Effects of Arsenite Resistance on the Growth and Functional Gene Expression of Leptospirillum ferriphilum and Acidithiobacillus thiooxidans in Pure Culture and Coculture.</title>
        <authorList>
            <person name="Jiang H."/>
            <person name="Liang Y."/>
            <person name="Yin H."/>
            <person name="Xiao Y."/>
            <person name="Guo X."/>
            <person name="Xu Y."/>
            <person name="Hu Q."/>
            <person name="Liu H."/>
            <person name="Liu X."/>
        </authorList>
    </citation>
    <scope>NUCLEOTIDE SEQUENCE [LARGE SCALE GENOMIC DNA]</scope>
    <source>
        <strain evidence="2 3">YSK</strain>
    </source>
</reference>
<keyword evidence="1" id="KW-0472">Membrane</keyword>
<dbReference type="Proteomes" id="UP000027059">
    <property type="component" value="Chromosome"/>
</dbReference>
<evidence type="ECO:0000313" key="2">
    <source>
        <dbReference type="EMBL" id="AIA29811.1"/>
    </source>
</evidence>
<sequence length="246" mass="25905">MTQSVTLSISDPPMGHRLQSFLNHHAALFHGTGIGILGLALVAGMVGCFLCPFTLPTAVGLAGVSGAKRAEDFKTALLLPSAFSVGLIGALTAFGILAGEIGHRFSKEFRPYWPLALALIAVSAAVVLIWRNLTEHAESCENAFLGRKGIGGALVAGAVFSMGTPLAGLLLVLSVASSEESPTYATSVAFMFAVGRALPFWLAGTFSGLFVPKACSRIKTSRIRNVTVFFLFGVAAYYLFLSRSLF</sequence>
<organism evidence="2 3">
    <name type="scientific">Leptospirillum ferriphilum YSK</name>
    <dbReference type="NCBI Taxonomy" id="1441628"/>
    <lineage>
        <taxon>Bacteria</taxon>
        <taxon>Pseudomonadati</taxon>
        <taxon>Nitrospirota</taxon>
        <taxon>Nitrospiria</taxon>
        <taxon>Nitrospirales</taxon>
        <taxon>Nitrospiraceae</taxon>
        <taxon>Leptospirillum</taxon>
    </lineage>
</organism>
<name>A0A059XWZ6_9BACT</name>
<proteinExistence type="predicted"/>
<keyword evidence="3" id="KW-1185">Reference proteome</keyword>
<feature type="transmembrane region" description="Helical" evidence="1">
    <location>
        <begin position="76"/>
        <end position="99"/>
    </location>
</feature>
<dbReference type="HOGENOM" id="CLU_1198467_0_0_0"/>
<evidence type="ECO:0000313" key="3">
    <source>
        <dbReference type="Proteomes" id="UP000027059"/>
    </source>
</evidence>
<dbReference type="EMBL" id="CP007243">
    <property type="protein sequence ID" value="AIA29811.1"/>
    <property type="molecule type" value="Genomic_DNA"/>
</dbReference>
<keyword evidence="1" id="KW-0812">Transmembrane</keyword>
<feature type="transmembrane region" description="Helical" evidence="1">
    <location>
        <begin position="188"/>
        <end position="211"/>
    </location>
</feature>
<feature type="transmembrane region" description="Helical" evidence="1">
    <location>
        <begin position="223"/>
        <end position="240"/>
    </location>
</feature>
<accession>A0A059XWZ6</accession>
<protein>
    <submittedName>
        <fullName evidence="2">Thiol:disulfide interchange protein</fullName>
    </submittedName>
</protein>
<evidence type="ECO:0000256" key="1">
    <source>
        <dbReference type="SAM" id="Phobius"/>
    </source>
</evidence>
<feature type="transmembrane region" description="Helical" evidence="1">
    <location>
        <begin position="27"/>
        <end position="55"/>
    </location>
</feature>
<feature type="transmembrane region" description="Helical" evidence="1">
    <location>
        <begin position="151"/>
        <end position="176"/>
    </location>
</feature>